<evidence type="ECO:0000256" key="1">
    <source>
        <dbReference type="ARBA" id="ARBA00004651"/>
    </source>
</evidence>
<reference evidence="9 10" key="1">
    <citation type="submission" date="2024-01" db="EMBL/GenBank/DDBJ databases">
        <title>Uliginosibacterium soil sp. nov.</title>
        <authorList>
            <person name="Lv Y."/>
        </authorList>
    </citation>
    <scope>NUCLEOTIDE SEQUENCE [LARGE SCALE GENOMIC DNA]</scope>
    <source>
        <strain evidence="9 10">H3</strain>
    </source>
</reference>
<sequence>MSQNTHTSSGGFIPARWKKPLRGIALPIALLLLWQGAFTFGWIRTDFLAPPAKVWDTFVKLASNGYLWESLSASLRRDLIGFAIGTVIGLVVGTAMGMSRLVDKIVGPTFHTVKQVSLLAWIPLISLWFGLGDPSKVAFLSLAAFFPTVLNTYEGIRSVPRELLEVARVFDFSRWQLIRRVIIPSALPSILTGIQLALMYSWIATLGAEYVLTSGAGIGNLMVDGREHFWFDQVILGVIVVGLVGYSLNLLSQLAERRLLGWRGTSVARFA</sequence>
<keyword evidence="4 7" id="KW-0812">Transmembrane</keyword>
<keyword evidence="5 7" id="KW-1133">Transmembrane helix</keyword>
<dbReference type="PANTHER" id="PTHR30151">
    <property type="entry name" value="ALKANE SULFONATE ABC TRANSPORTER-RELATED, MEMBRANE SUBUNIT"/>
    <property type="match status" value="1"/>
</dbReference>
<evidence type="ECO:0000313" key="10">
    <source>
        <dbReference type="Proteomes" id="UP001331561"/>
    </source>
</evidence>
<dbReference type="EMBL" id="JAYXHS010000003">
    <property type="protein sequence ID" value="MEC5387501.1"/>
    <property type="molecule type" value="Genomic_DNA"/>
</dbReference>
<dbReference type="Pfam" id="PF00528">
    <property type="entry name" value="BPD_transp_1"/>
    <property type="match status" value="1"/>
</dbReference>
<evidence type="ECO:0000256" key="3">
    <source>
        <dbReference type="ARBA" id="ARBA00022475"/>
    </source>
</evidence>
<feature type="transmembrane region" description="Helical" evidence="7">
    <location>
        <begin position="79"/>
        <end position="101"/>
    </location>
</feature>
<dbReference type="PROSITE" id="PS50928">
    <property type="entry name" value="ABC_TM1"/>
    <property type="match status" value="1"/>
</dbReference>
<dbReference type="Gene3D" id="1.10.3720.10">
    <property type="entry name" value="MetI-like"/>
    <property type="match status" value="1"/>
</dbReference>
<organism evidence="9 10">
    <name type="scientific">Uliginosibacterium silvisoli</name>
    <dbReference type="NCBI Taxonomy" id="3114758"/>
    <lineage>
        <taxon>Bacteria</taxon>
        <taxon>Pseudomonadati</taxon>
        <taxon>Pseudomonadota</taxon>
        <taxon>Betaproteobacteria</taxon>
        <taxon>Rhodocyclales</taxon>
        <taxon>Zoogloeaceae</taxon>
        <taxon>Uliginosibacterium</taxon>
    </lineage>
</organism>
<name>A0ABU6K7D0_9RHOO</name>
<feature type="transmembrane region" description="Helical" evidence="7">
    <location>
        <begin position="21"/>
        <end position="43"/>
    </location>
</feature>
<evidence type="ECO:0000256" key="5">
    <source>
        <dbReference type="ARBA" id="ARBA00022989"/>
    </source>
</evidence>
<feature type="transmembrane region" description="Helical" evidence="7">
    <location>
        <begin position="230"/>
        <end position="251"/>
    </location>
</feature>
<protein>
    <submittedName>
        <fullName evidence="9">ABC transporter permease</fullName>
    </submittedName>
</protein>
<evidence type="ECO:0000256" key="7">
    <source>
        <dbReference type="RuleBase" id="RU363032"/>
    </source>
</evidence>
<feature type="domain" description="ABC transmembrane type-1" evidence="8">
    <location>
        <begin position="71"/>
        <end position="252"/>
    </location>
</feature>
<evidence type="ECO:0000256" key="4">
    <source>
        <dbReference type="ARBA" id="ARBA00022692"/>
    </source>
</evidence>
<dbReference type="Proteomes" id="UP001331561">
    <property type="component" value="Unassembled WGS sequence"/>
</dbReference>
<dbReference type="InterPro" id="IPR035906">
    <property type="entry name" value="MetI-like_sf"/>
</dbReference>
<dbReference type="InterPro" id="IPR000515">
    <property type="entry name" value="MetI-like"/>
</dbReference>
<dbReference type="RefSeq" id="WP_327600470.1">
    <property type="nucleotide sequence ID" value="NZ_JAYXHS010000003.1"/>
</dbReference>
<comment type="caution">
    <text evidence="9">The sequence shown here is derived from an EMBL/GenBank/DDBJ whole genome shotgun (WGS) entry which is preliminary data.</text>
</comment>
<gene>
    <name evidence="9" type="ORF">VVD49_17350</name>
</gene>
<keyword evidence="6 7" id="KW-0472">Membrane</keyword>
<dbReference type="PANTHER" id="PTHR30151:SF38">
    <property type="entry name" value="ALIPHATIC SULFONATES TRANSPORT PERMEASE PROTEIN SSUC-RELATED"/>
    <property type="match status" value="1"/>
</dbReference>
<evidence type="ECO:0000259" key="8">
    <source>
        <dbReference type="PROSITE" id="PS50928"/>
    </source>
</evidence>
<keyword evidence="3" id="KW-1003">Cell membrane</keyword>
<keyword evidence="10" id="KW-1185">Reference proteome</keyword>
<keyword evidence="2 7" id="KW-0813">Transport</keyword>
<dbReference type="SUPFAM" id="SSF161098">
    <property type="entry name" value="MetI-like"/>
    <property type="match status" value="1"/>
</dbReference>
<comment type="subcellular location">
    <subcellularLocation>
        <location evidence="1 7">Cell membrane</location>
        <topology evidence="1 7">Multi-pass membrane protein</topology>
    </subcellularLocation>
</comment>
<evidence type="ECO:0000256" key="2">
    <source>
        <dbReference type="ARBA" id="ARBA00022448"/>
    </source>
</evidence>
<evidence type="ECO:0000256" key="6">
    <source>
        <dbReference type="ARBA" id="ARBA00023136"/>
    </source>
</evidence>
<comment type="similarity">
    <text evidence="7">Belongs to the binding-protein-dependent transport system permease family.</text>
</comment>
<proteinExistence type="inferred from homology"/>
<evidence type="ECO:0000313" key="9">
    <source>
        <dbReference type="EMBL" id="MEC5387501.1"/>
    </source>
</evidence>
<dbReference type="CDD" id="cd06261">
    <property type="entry name" value="TM_PBP2"/>
    <property type="match status" value="1"/>
</dbReference>
<feature type="transmembrane region" description="Helical" evidence="7">
    <location>
        <begin position="177"/>
        <end position="203"/>
    </location>
</feature>
<accession>A0ABU6K7D0</accession>